<dbReference type="PROSITE" id="PS00622">
    <property type="entry name" value="HTH_LUXR_1"/>
    <property type="match status" value="1"/>
</dbReference>
<dbReference type="InterPro" id="IPR011006">
    <property type="entry name" value="CheY-like_superfamily"/>
</dbReference>
<dbReference type="SUPFAM" id="SSF46894">
    <property type="entry name" value="C-terminal effector domain of the bipartite response regulators"/>
    <property type="match status" value="1"/>
</dbReference>
<dbReference type="GO" id="GO:0006355">
    <property type="term" value="P:regulation of DNA-templated transcription"/>
    <property type="evidence" value="ECO:0007669"/>
    <property type="project" value="InterPro"/>
</dbReference>
<feature type="domain" description="Response regulatory" evidence="7">
    <location>
        <begin position="1"/>
        <end position="113"/>
    </location>
</feature>
<keyword evidence="2" id="KW-0805">Transcription regulation</keyword>
<dbReference type="InterPro" id="IPR058245">
    <property type="entry name" value="NreC/VraR/RcsB-like_REC"/>
</dbReference>
<dbReference type="CDD" id="cd17535">
    <property type="entry name" value="REC_NarL-like"/>
    <property type="match status" value="1"/>
</dbReference>
<comment type="caution">
    <text evidence="8">The sequence shown here is derived from an EMBL/GenBank/DDBJ whole genome shotgun (WGS) entry which is preliminary data.</text>
</comment>
<evidence type="ECO:0000256" key="2">
    <source>
        <dbReference type="ARBA" id="ARBA00023015"/>
    </source>
</evidence>
<dbReference type="Gene3D" id="3.40.50.2300">
    <property type="match status" value="1"/>
</dbReference>
<dbReference type="PRINTS" id="PR00038">
    <property type="entry name" value="HTHLUXR"/>
</dbReference>
<evidence type="ECO:0000256" key="4">
    <source>
        <dbReference type="ARBA" id="ARBA00023163"/>
    </source>
</evidence>
<dbReference type="SUPFAM" id="SSF52172">
    <property type="entry name" value="CheY-like"/>
    <property type="match status" value="1"/>
</dbReference>
<sequence>MDPQPIVAEGLRAVFRNQADIDLVGWADGWEQALHGLTAEAPDVLLVEVAAEGPGGDGVEVIRRASRTLPDVPLLVFSNARNQVVRALEAGARGFILKSSSSEYLVSAVRGACTGGTPISADLLPQLVARVQDGGGTPRLSARELQVLRLVATGNRTPEIAQRLSVTEPTVKTYLQRLFGKLKVSDRAEAVLAARAAGLLP</sequence>
<dbReference type="SMART" id="SM00448">
    <property type="entry name" value="REC"/>
    <property type="match status" value="1"/>
</dbReference>
<dbReference type="RefSeq" id="WP_185003020.1">
    <property type="nucleotide sequence ID" value="NZ_BAAAUI010000002.1"/>
</dbReference>
<dbReference type="PROSITE" id="PS50110">
    <property type="entry name" value="RESPONSE_REGULATORY"/>
    <property type="match status" value="1"/>
</dbReference>
<dbReference type="GO" id="GO:0003677">
    <property type="term" value="F:DNA binding"/>
    <property type="evidence" value="ECO:0007669"/>
    <property type="project" value="UniProtKB-KW"/>
</dbReference>
<keyword evidence="3 8" id="KW-0238">DNA-binding</keyword>
<organism evidence="8 9">
    <name type="scientific">Crossiella cryophila</name>
    <dbReference type="NCBI Taxonomy" id="43355"/>
    <lineage>
        <taxon>Bacteria</taxon>
        <taxon>Bacillati</taxon>
        <taxon>Actinomycetota</taxon>
        <taxon>Actinomycetes</taxon>
        <taxon>Pseudonocardiales</taxon>
        <taxon>Pseudonocardiaceae</taxon>
        <taxon>Crossiella</taxon>
    </lineage>
</organism>
<accession>A0A7W7CCP6</accession>
<keyword evidence="4" id="KW-0804">Transcription</keyword>
<protein>
    <submittedName>
        <fullName evidence="8">DNA-binding NarL/FixJ family response regulator</fullName>
    </submittedName>
</protein>
<dbReference type="SMART" id="SM00421">
    <property type="entry name" value="HTH_LUXR"/>
    <property type="match status" value="1"/>
</dbReference>
<dbReference type="EMBL" id="JACHMH010000001">
    <property type="protein sequence ID" value="MBB4677119.1"/>
    <property type="molecule type" value="Genomic_DNA"/>
</dbReference>
<dbReference type="InterPro" id="IPR016032">
    <property type="entry name" value="Sig_transdc_resp-reg_C-effctor"/>
</dbReference>
<dbReference type="PROSITE" id="PS50043">
    <property type="entry name" value="HTH_LUXR_2"/>
    <property type="match status" value="1"/>
</dbReference>
<dbReference type="InterPro" id="IPR001789">
    <property type="entry name" value="Sig_transdc_resp-reg_receiver"/>
</dbReference>
<evidence type="ECO:0000259" key="6">
    <source>
        <dbReference type="PROSITE" id="PS50043"/>
    </source>
</evidence>
<keyword evidence="1" id="KW-0597">Phosphoprotein</keyword>
<dbReference type="Pfam" id="PF00196">
    <property type="entry name" value="GerE"/>
    <property type="match status" value="1"/>
</dbReference>
<feature type="domain" description="HTH luxR-type" evidence="6">
    <location>
        <begin position="133"/>
        <end position="198"/>
    </location>
</feature>
<evidence type="ECO:0000313" key="8">
    <source>
        <dbReference type="EMBL" id="MBB4677119.1"/>
    </source>
</evidence>
<evidence type="ECO:0000256" key="1">
    <source>
        <dbReference type="ARBA" id="ARBA00022553"/>
    </source>
</evidence>
<dbReference type="PANTHER" id="PTHR43214">
    <property type="entry name" value="TWO-COMPONENT RESPONSE REGULATOR"/>
    <property type="match status" value="1"/>
</dbReference>
<evidence type="ECO:0000256" key="3">
    <source>
        <dbReference type="ARBA" id="ARBA00023125"/>
    </source>
</evidence>
<dbReference type="AlphaFoldDB" id="A0A7W7CCP6"/>
<dbReference type="InterPro" id="IPR000792">
    <property type="entry name" value="Tscrpt_reg_LuxR_C"/>
</dbReference>
<name>A0A7W7CCP6_9PSEU</name>
<gene>
    <name evidence="8" type="ORF">HNR67_003237</name>
</gene>
<keyword evidence="9" id="KW-1185">Reference proteome</keyword>
<proteinExistence type="predicted"/>
<evidence type="ECO:0000259" key="7">
    <source>
        <dbReference type="PROSITE" id="PS50110"/>
    </source>
</evidence>
<reference evidence="8 9" key="1">
    <citation type="submission" date="2020-08" db="EMBL/GenBank/DDBJ databases">
        <title>Sequencing the genomes of 1000 actinobacteria strains.</title>
        <authorList>
            <person name="Klenk H.-P."/>
        </authorList>
    </citation>
    <scope>NUCLEOTIDE SEQUENCE [LARGE SCALE GENOMIC DNA]</scope>
    <source>
        <strain evidence="8 9">DSM 44230</strain>
    </source>
</reference>
<dbReference type="Pfam" id="PF00072">
    <property type="entry name" value="Response_reg"/>
    <property type="match status" value="1"/>
</dbReference>
<dbReference type="CDD" id="cd06170">
    <property type="entry name" value="LuxR_C_like"/>
    <property type="match status" value="1"/>
</dbReference>
<dbReference type="GO" id="GO:0000160">
    <property type="term" value="P:phosphorelay signal transduction system"/>
    <property type="evidence" value="ECO:0007669"/>
    <property type="project" value="InterPro"/>
</dbReference>
<dbReference type="Proteomes" id="UP000533598">
    <property type="component" value="Unassembled WGS sequence"/>
</dbReference>
<comment type="caution">
    <text evidence="5">Lacks conserved residue(s) required for the propagation of feature annotation.</text>
</comment>
<evidence type="ECO:0000256" key="5">
    <source>
        <dbReference type="PROSITE-ProRule" id="PRU00169"/>
    </source>
</evidence>
<dbReference type="InterPro" id="IPR039420">
    <property type="entry name" value="WalR-like"/>
</dbReference>
<evidence type="ECO:0000313" key="9">
    <source>
        <dbReference type="Proteomes" id="UP000533598"/>
    </source>
</evidence>
<dbReference type="PANTHER" id="PTHR43214:SF24">
    <property type="entry name" value="TRANSCRIPTIONAL REGULATORY PROTEIN NARL-RELATED"/>
    <property type="match status" value="1"/>
</dbReference>